<dbReference type="InterPro" id="IPR012338">
    <property type="entry name" value="Beta-lactam/transpept-like"/>
</dbReference>
<feature type="active site" evidence="7">
    <location>
        <position position="151"/>
    </location>
</feature>
<keyword evidence="6" id="KW-0961">Cell wall biogenesis/degradation</keyword>
<dbReference type="Proteomes" id="UP000239181">
    <property type="component" value="Unassembled WGS sequence"/>
</dbReference>
<accession>A0A2S9IGH3</accession>
<reference evidence="11 12" key="1">
    <citation type="submission" date="2017-10" db="EMBL/GenBank/DDBJ databases">
        <title>Draft genome of two endophytic bacteria isolated from 'guarana' Paullinia cupana (Mart.) Ducke.</title>
        <authorList>
            <person name="Siqueira K.A."/>
            <person name="Liotti R.G."/>
            <person name="Mendes T.A."/>
            <person name="Soares M.A."/>
        </authorList>
    </citation>
    <scope>NUCLEOTIDE SEQUENCE [LARGE SCALE GENOMIC DNA]</scope>
    <source>
        <strain evidence="11 12">342</strain>
    </source>
</reference>
<gene>
    <name evidence="11" type="ORF">CQW29_04110</name>
</gene>
<evidence type="ECO:0000313" key="12">
    <source>
        <dbReference type="Proteomes" id="UP000239181"/>
    </source>
</evidence>
<evidence type="ECO:0000256" key="1">
    <source>
        <dbReference type="ARBA" id="ARBA00007164"/>
    </source>
</evidence>
<feature type="active site" description="Proton acceptor" evidence="7">
    <location>
        <position position="99"/>
    </location>
</feature>
<dbReference type="PRINTS" id="PR00725">
    <property type="entry name" value="DADACBPTASE1"/>
</dbReference>
<dbReference type="EMBL" id="PDET01000002">
    <property type="protein sequence ID" value="PRD16858.1"/>
    <property type="molecule type" value="Genomic_DNA"/>
</dbReference>
<evidence type="ECO:0000256" key="9">
    <source>
        <dbReference type="RuleBase" id="RU004016"/>
    </source>
</evidence>
<feature type="domain" description="Peptidase S11 D-alanyl-D-alanine carboxypeptidase A N-terminal" evidence="10">
    <location>
        <begin position="81"/>
        <end position="300"/>
    </location>
</feature>
<keyword evidence="4" id="KW-0133">Cell shape</keyword>
<feature type="binding site" evidence="8">
    <location>
        <position position="272"/>
    </location>
    <ligand>
        <name>substrate</name>
    </ligand>
</feature>
<dbReference type="InterPro" id="IPR018044">
    <property type="entry name" value="Peptidase_S11"/>
</dbReference>
<evidence type="ECO:0000256" key="8">
    <source>
        <dbReference type="PIRSR" id="PIRSR618044-2"/>
    </source>
</evidence>
<keyword evidence="12" id="KW-1185">Reference proteome</keyword>
<evidence type="ECO:0000256" key="3">
    <source>
        <dbReference type="ARBA" id="ARBA00022801"/>
    </source>
</evidence>
<dbReference type="SUPFAM" id="SSF56601">
    <property type="entry name" value="beta-lactamase/transpeptidase-like"/>
    <property type="match status" value="1"/>
</dbReference>
<evidence type="ECO:0000256" key="2">
    <source>
        <dbReference type="ARBA" id="ARBA00022729"/>
    </source>
</evidence>
<comment type="caution">
    <text evidence="11">The sequence shown here is derived from an EMBL/GenBank/DDBJ whole genome shotgun (WGS) entry which is preliminary data.</text>
</comment>
<dbReference type="GO" id="GO:0009002">
    <property type="term" value="F:serine-type D-Ala-D-Ala carboxypeptidase activity"/>
    <property type="evidence" value="ECO:0007669"/>
    <property type="project" value="InterPro"/>
</dbReference>
<keyword evidence="5" id="KW-0573">Peptidoglycan synthesis</keyword>
<feature type="active site" description="Acyl-ester intermediate" evidence="7">
    <location>
        <position position="96"/>
    </location>
</feature>
<protein>
    <recommendedName>
        <fullName evidence="10">Peptidase S11 D-alanyl-D-alanine carboxypeptidase A N-terminal domain-containing protein</fullName>
    </recommendedName>
</protein>
<keyword evidence="3" id="KW-0378">Hydrolase</keyword>
<sequence length="328" mass="35629">MQPCACKEKMRPRISRLSHAILCYQLSPDGRLSVTLKQGYCLKSGNKLPVNLLAIPPVALSSSKAAGILLINEGPGPVRSKALYTQGDRDLQQMASMTKILTAMVLADLKPDLTTLLTRTDADSALGSGANLNVSESISVNDAFYNLMLPSSNVTANMIARIWGGKLLQAEGITDYTDRQALVRWVRQMNAKCRSIGMGSALFTTPSGLGNNHASVIGALKMVARATRYPMIMRSWKTQNYRLKVFGDTPRIETISNTNNLLFSDLEVIGGKTGTLAPIYNLACVVSMPNNQLLLVVTLGAERAEDRFTDCKAMIDAVKVQYQTPKAS</sequence>
<comment type="similarity">
    <text evidence="1 9">Belongs to the peptidase S11 family.</text>
</comment>
<evidence type="ECO:0000256" key="5">
    <source>
        <dbReference type="ARBA" id="ARBA00022984"/>
    </source>
</evidence>
<dbReference type="Pfam" id="PF00768">
    <property type="entry name" value="Peptidase_S11"/>
    <property type="match status" value="1"/>
</dbReference>
<evidence type="ECO:0000313" key="11">
    <source>
        <dbReference type="EMBL" id="PRD16858.1"/>
    </source>
</evidence>
<evidence type="ECO:0000256" key="6">
    <source>
        <dbReference type="ARBA" id="ARBA00023316"/>
    </source>
</evidence>
<dbReference type="OrthoDB" id="5241551at2"/>
<dbReference type="Gene3D" id="3.40.710.10">
    <property type="entry name" value="DD-peptidase/beta-lactamase superfamily"/>
    <property type="match status" value="1"/>
</dbReference>
<dbReference type="AlphaFoldDB" id="A0A2S9IGH3"/>
<evidence type="ECO:0000259" key="10">
    <source>
        <dbReference type="Pfam" id="PF00768"/>
    </source>
</evidence>
<dbReference type="GO" id="GO:0008360">
    <property type="term" value="P:regulation of cell shape"/>
    <property type="evidence" value="ECO:0007669"/>
    <property type="project" value="UniProtKB-KW"/>
</dbReference>
<dbReference type="GO" id="GO:0009252">
    <property type="term" value="P:peptidoglycan biosynthetic process"/>
    <property type="evidence" value="ECO:0007669"/>
    <property type="project" value="UniProtKB-KW"/>
</dbReference>
<dbReference type="InterPro" id="IPR001967">
    <property type="entry name" value="Peptidase_S11_N"/>
</dbReference>
<proteinExistence type="inferred from homology"/>
<keyword evidence="2" id="KW-0732">Signal</keyword>
<name>A0A2S9IGH3_9GAMM</name>
<dbReference type="GO" id="GO:0071555">
    <property type="term" value="P:cell wall organization"/>
    <property type="evidence" value="ECO:0007669"/>
    <property type="project" value="UniProtKB-KW"/>
</dbReference>
<dbReference type="GO" id="GO:0006508">
    <property type="term" value="P:proteolysis"/>
    <property type="evidence" value="ECO:0007669"/>
    <property type="project" value="InterPro"/>
</dbReference>
<organism evidence="11 12">
    <name type="scientific">Pantoea coffeiphila</name>
    <dbReference type="NCBI Taxonomy" id="1465635"/>
    <lineage>
        <taxon>Bacteria</taxon>
        <taxon>Pseudomonadati</taxon>
        <taxon>Pseudomonadota</taxon>
        <taxon>Gammaproteobacteria</taxon>
        <taxon>Enterobacterales</taxon>
        <taxon>Erwiniaceae</taxon>
        <taxon>Pantoea</taxon>
    </lineage>
</organism>
<evidence type="ECO:0000256" key="7">
    <source>
        <dbReference type="PIRSR" id="PIRSR618044-1"/>
    </source>
</evidence>
<evidence type="ECO:0000256" key="4">
    <source>
        <dbReference type="ARBA" id="ARBA00022960"/>
    </source>
</evidence>